<evidence type="ECO:0000256" key="2">
    <source>
        <dbReference type="SAM" id="MobiDB-lite"/>
    </source>
</evidence>
<dbReference type="Proteomes" id="UP000004095">
    <property type="component" value="Unassembled WGS sequence"/>
</dbReference>
<evidence type="ECO:0000256" key="1">
    <source>
        <dbReference type="SAM" id="Coils"/>
    </source>
</evidence>
<evidence type="ECO:0000313" key="4">
    <source>
        <dbReference type="Proteomes" id="UP000004095"/>
    </source>
</evidence>
<keyword evidence="3" id="KW-0449">Lipoprotein</keyword>
<dbReference type="PROSITE" id="PS51257">
    <property type="entry name" value="PROKAR_LIPOPROTEIN"/>
    <property type="match status" value="1"/>
</dbReference>
<evidence type="ECO:0000313" key="3">
    <source>
        <dbReference type="EMBL" id="EAY25777.1"/>
    </source>
</evidence>
<accession>A1ZUZ9</accession>
<comment type="caution">
    <text evidence="3">The sequence shown here is derived from an EMBL/GenBank/DDBJ whole genome shotgun (WGS) entry which is preliminary data.</text>
</comment>
<dbReference type="RefSeq" id="WP_002702129.1">
    <property type="nucleotide sequence ID" value="NZ_AAWS01000043.1"/>
</dbReference>
<dbReference type="AlphaFoldDB" id="A1ZUZ9"/>
<reference evidence="3 4" key="1">
    <citation type="submission" date="2007-01" db="EMBL/GenBank/DDBJ databases">
        <authorList>
            <person name="Haygood M."/>
            <person name="Podell S."/>
            <person name="Anderson C."/>
            <person name="Hopkinson B."/>
            <person name="Roe K."/>
            <person name="Barbeau K."/>
            <person name="Gaasterland T."/>
            <person name="Ferriera S."/>
            <person name="Johnson J."/>
            <person name="Kravitz S."/>
            <person name="Beeson K."/>
            <person name="Sutton G."/>
            <person name="Rogers Y.-H."/>
            <person name="Friedman R."/>
            <person name="Frazier M."/>
            <person name="Venter J.C."/>
        </authorList>
    </citation>
    <scope>NUCLEOTIDE SEQUENCE [LARGE SCALE GENOMIC DNA]</scope>
    <source>
        <strain evidence="3 4">ATCC 23134</strain>
    </source>
</reference>
<feature type="compositionally biased region" description="Polar residues" evidence="2">
    <location>
        <begin position="270"/>
        <end position="283"/>
    </location>
</feature>
<feature type="coiled-coil region" evidence="1">
    <location>
        <begin position="43"/>
        <end position="77"/>
    </location>
</feature>
<dbReference type="InterPro" id="IPR036737">
    <property type="entry name" value="OmpA-like_sf"/>
</dbReference>
<keyword evidence="4" id="KW-1185">Reference proteome</keyword>
<dbReference type="Gene3D" id="3.30.1330.60">
    <property type="entry name" value="OmpA-like domain"/>
    <property type="match status" value="1"/>
</dbReference>
<keyword evidence="1" id="KW-0175">Coiled coil</keyword>
<gene>
    <name evidence="3" type="ORF">M23134_03351</name>
</gene>
<proteinExistence type="predicted"/>
<feature type="region of interest" description="Disordered" evidence="2">
    <location>
        <begin position="238"/>
        <end position="309"/>
    </location>
</feature>
<sequence length="309" mass="35198">MINKNLWYYIVAIALLGACVPSKKYKSLEAKYNALNDSTSIQIKVLEANNTILRQELDTLKKQRAMLEQKNATLRLGNEKSVAMLNKMMRNYTVLESEHITLLKNSAQEASFKKKVLAQNQEKLVTSSQLLRKYRQQIFKLQNQLTSQKQVLKQNTVPPVRHEDDNPVDLRSRIMAKIPPQDRKYFDIDVDNGKVYIEIVDSVLFEPNQNKLTPEGEALLANLKNILKGYNLAVNDNDENAAENGKQNHRTSQVNRILQLPNGKKRKTELPTSTIDPHKNATSLVPLKGRKKLDKSPKGKTLIVVSEQD</sequence>
<name>A1ZUZ9_MICM2</name>
<protein>
    <submittedName>
        <fullName evidence="3">Lipoprotein, putative</fullName>
    </submittedName>
</protein>
<organism evidence="3 4">
    <name type="scientific">Microscilla marina ATCC 23134</name>
    <dbReference type="NCBI Taxonomy" id="313606"/>
    <lineage>
        <taxon>Bacteria</taxon>
        <taxon>Pseudomonadati</taxon>
        <taxon>Bacteroidota</taxon>
        <taxon>Cytophagia</taxon>
        <taxon>Cytophagales</taxon>
        <taxon>Microscillaceae</taxon>
        <taxon>Microscilla</taxon>
    </lineage>
</organism>
<dbReference type="EMBL" id="AAWS01000043">
    <property type="protein sequence ID" value="EAY25777.1"/>
    <property type="molecule type" value="Genomic_DNA"/>
</dbReference>